<dbReference type="Pfam" id="PF08965">
    <property type="entry name" value="Aca2_YdiL"/>
    <property type="match status" value="1"/>
</dbReference>
<proteinExistence type="predicted"/>
<dbReference type="EMBL" id="JACOGF010000001">
    <property type="protein sequence ID" value="MBC3916049.1"/>
    <property type="molecule type" value="Genomic_DNA"/>
</dbReference>
<dbReference type="InterPro" id="IPR027910">
    <property type="entry name" value="YdiL_sf"/>
</dbReference>
<keyword evidence="2" id="KW-1185">Reference proteome</keyword>
<dbReference type="RefSeq" id="WP_186945296.1">
    <property type="nucleotide sequence ID" value="NZ_JACOGF010000001.1"/>
</dbReference>
<accession>A0ABR6ZKE3</accession>
<dbReference type="InterPro" id="IPR015060">
    <property type="entry name" value="Aca2_YdiL-like"/>
</dbReference>
<name>A0ABR6ZKE3_9BURK</name>
<reference evidence="1 2" key="1">
    <citation type="submission" date="2020-08" db="EMBL/GenBank/DDBJ databases">
        <title>Novel species isolated from subtropical streams in China.</title>
        <authorList>
            <person name="Lu H."/>
        </authorList>
    </citation>
    <scope>NUCLEOTIDE SEQUENCE [LARGE SCALE GENOMIC DNA]</scope>
    <source>
        <strain evidence="1 2">CY18W</strain>
    </source>
</reference>
<dbReference type="Proteomes" id="UP000650424">
    <property type="component" value="Unassembled WGS sequence"/>
</dbReference>
<sequence>MNGVTLKAIRSLLHFSQNEAAELIGGVTLRNWSSWEAGAQKIPQDVISMINYLMVCRKKAIADTQTAIKTYYQQMPANADKKPIALVWYDNFEDWCTLPYRESIMWRPQQSVIAHLISVENCNIVQFDAAAYENWLGRRTDSDSMRNQWAAEQVRLPQN</sequence>
<evidence type="ECO:0000313" key="1">
    <source>
        <dbReference type="EMBL" id="MBC3916049.1"/>
    </source>
</evidence>
<dbReference type="CDD" id="cd00093">
    <property type="entry name" value="HTH_XRE"/>
    <property type="match status" value="1"/>
</dbReference>
<dbReference type="SUPFAM" id="SSF47413">
    <property type="entry name" value="lambda repressor-like DNA-binding domains"/>
    <property type="match status" value="1"/>
</dbReference>
<evidence type="ECO:0000313" key="2">
    <source>
        <dbReference type="Proteomes" id="UP000650424"/>
    </source>
</evidence>
<dbReference type="Gene3D" id="1.10.3100.10">
    <property type="entry name" value="Putative cytoplasmic protein"/>
    <property type="match status" value="1"/>
</dbReference>
<gene>
    <name evidence="1" type="ORF">H8L32_01000</name>
</gene>
<comment type="caution">
    <text evidence="1">The sequence shown here is derived from an EMBL/GenBank/DDBJ whole genome shotgun (WGS) entry which is preliminary data.</text>
</comment>
<organism evidence="1 2">
    <name type="scientific">Undibacterium hunanense</name>
    <dbReference type="NCBI Taxonomy" id="2762292"/>
    <lineage>
        <taxon>Bacteria</taxon>
        <taxon>Pseudomonadati</taxon>
        <taxon>Pseudomonadota</taxon>
        <taxon>Betaproteobacteria</taxon>
        <taxon>Burkholderiales</taxon>
        <taxon>Oxalobacteraceae</taxon>
        <taxon>Undibacterium</taxon>
    </lineage>
</organism>
<dbReference type="InterPro" id="IPR010982">
    <property type="entry name" value="Lambda_DNA-bd_dom_sf"/>
</dbReference>
<dbReference type="InterPro" id="IPR001387">
    <property type="entry name" value="Cro/C1-type_HTH"/>
</dbReference>
<protein>
    <submittedName>
        <fullName evidence="1">DUF1870 family protein</fullName>
    </submittedName>
</protein>